<evidence type="ECO:0000313" key="4">
    <source>
        <dbReference type="Proteomes" id="UP000231701"/>
    </source>
</evidence>
<dbReference type="InterPro" id="IPR052048">
    <property type="entry name" value="ST_Response_Regulator"/>
</dbReference>
<dbReference type="EMBL" id="CP018799">
    <property type="protein sequence ID" value="ATX78557.1"/>
    <property type="molecule type" value="Genomic_DNA"/>
</dbReference>
<feature type="modified residue" description="4-aspartylphosphate" evidence="1">
    <location>
        <position position="54"/>
    </location>
</feature>
<evidence type="ECO:0000256" key="1">
    <source>
        <dbReference type="PROSITE-ProRule" id="PRU00169"/>
    </source>
</evidence>
<dbReference type="Proteomes" id="UP000231701">
    <property type="component" value="Chromosome"/>
</dbReference>
<reference evidence="3 4" key="1">
    <citation type="submission" date="2016-12" db="EMBL/GenBank/DDBJ databases">
        <title>Isolation and genomic insights into novel planktonic Zetaproteobacteria from stratified waters of the Chesapeake Bay.</title>
        <authorList>
            <person name="McAllister S.M."/>
            <person name="Kato S."/>
            <person name="Chan C.S."/>
            <person name="Chiu B.K."/>
            <person name="Field E.K."/>
        </authorList>
    </citation>
    <scope>NUCLEOTIDE SEQUENCE [LARGE SCALE GENOMIC DNA]</scope>
    <source>
        <strain evidence="3 4">CP-5</strain>
    </source>
</reference>
<keyword evidence="4" id="KW-1185">Reference proteome</keyword>
<dbReference type="OrthoDB" id="9801101at2"/>
<dbReference type="AlphaFoldDB" id="A0A2K8KUY4"/>
<dbReference type="Gene3D" id="3.40.50.2300">
    <property type="match status" value="1"/>
</dbReference>
<dbReference type="PANTHER" id="PTHR43228">
    <property type="entry name" value="TWO-COMPONENT RESPONSE REGULATOR"/>
    <property type="match status" value="1"/>
</dbReference>
<dbReference type="PROSITE" id="PS50110">
    <property type="entry name" value="RESPONSE_REGULATORY"/>
    <property type="match status" value="1"/>
</dbReference>
<dbReference type="GO" id="GO:0000160">
    <property type="term" value="P:phosphorelay signal transduction system"/>
    <property type="evidence" value="ECO:0007669"/>
    <property type="project" value="InterPro"/>
</dbReference>
<dbReference type="SMART" id="SM00448">
    <property type="entry name" value="REC"/>
    <property type="match status" value="1"/>
</dbReference>
<sequence>MKILVVDDSKAMRMIVLRTLRQAGYGDHETKEAADGQLGLDVVHEWAPDVIISDWNMPNMNGLEFLQALKAEGFSGLFGFVTTEGSPKMKETAMEEGANFLITKPFTAQSFQTELGPTLNG</sequence>
<organism evidence="3 4">
    <name type="scientific">Mariprofundus aestuarium</name>
    <dbReference type="NCBI Taxonomy" id="1921086"/>
    <lineage>
        <taxon>Bacteria</taxon>
        <taxon>Pseudomonadati</taxon>
        <taxon>Pseudomonadota</taxon>
        <taxon>Candidatius Mariprofundia</taxon>
        <taxon>Mariprofundales</taxon>
        <taxon>Mariprofundaceae</taxon>
        <taxon>Mariprofundus</taxon>
    </lineage>
</organism>
<accession>A0A2K8KUY4</accession>
<proteinExistence type="predicted"/>
<evidence type="ECO:0000313" key="3">
    <source>
        <dbReference type="EMBL" id="ATX78557.1"/>
    </source>
</evidence>
<dbReference type="KEGG" id="maes:Ga0123461_0104"/>
<dbReference type="RefSeq" id="WP_100276553.1">
    <property type="nucleotide sequence ID" value="NZ_CP018799.1"/>
</dbReference>
<dbReference type="SUPFAM" id="SSF52172">
    <property type="entry name" value="CheY-like"/>
    <property type="match status" value="1"/>
</dbReference>
<gene>
    <name evidence="3" type="ORF">Ga0123461_0104</name>
</gene>
<dbReference type="PANTHER" id="PTHR43228:SF1">
    <property type="entry name" value="TWO-COMPONENT RESPONSE REGULATOR ARR22"/>
    <property type="match status" value="1"/>
</dbReference>
<dbReference type="Pfam" id="PF00072">
    <property type="entry name" value="Response_reg"/>
    <property type="match status" value="1"/>
</dbReference>
<name>A0A2K8KUY4_MARES</name>
<keyword evidence="1" id="KW-0597">Phosphoprotein</keyword>
<dbReference type="InterPro" id="IPR001789">
    <property type="entry name" value="Sig_transdc_resp-reg_receiver"/>
</dbReference>
<evidence type="ECO:0000259" key="2">
    <source>
        <dbReference type="PROSITE" id="PS50110"/>
    </source>
</evidence>
<dbReference type="InterPro" id="IPR011006">
    <property type="entry name" value="CheY-like_superfamily"/>
</dbReference>
<protein>
    <submittedName>
        <fullName evidence="3">Two-component system, chemotaxis family, response regulator CheY</fullName>
    </submittedName>
</protein>
<feature type="domain" description="Response regulatory" evidence="2">
    <location>
        <begin position="2"/>
        <end position="119"/>
    </location>
</feature>